<accession>A0A5E4N930</accession>
<evidence type="ECO:0000313" key="2">
    <source>
        <dbReference type="Proteomes" id="UP000325440"/>
    </source>
</evidence>
<dbReference type="Proteomes" id="UP000325440">
    <property type="component" value="Unassembled WGS sequence"/>
</dbReference>
<gene>
    <name evidence="1" type="ORF">CINCED_3A021824</name>
</gene>
<evidence type="ECO:0000313" key="1">
    <source>
        <dbReference type="EMBL" id="VVC40398.1"/>
    </source>
</evidence>
<sequence>MVELILKIFNSLNLDPKKCVGNSTDRAANMQGEYRGFSAQLMFGHFKNPVPGLFVELITTLIEIKNNPSTTADARFKAIGLIEGLCKYETVLIAQIYLQIFQKTTSLSKYLLGHGINMMTSYQMVQVTLEELKLNARDFSSIKEAADNFVAWANNK</sequence>
<keyword evidence="2" id="KW-1185">Reference proteome</keyword>
<proteinExistence type="predicted"/>
<dbReference type="EMBL" id="CABPRJ010001903">
    <property type="protein sequence ID" value="VVC40398.1"/>
    <property type="molecule type" value="Genomic_DNA"/>
</dbReference>
<organism evidence="1 2">
    <name type="scientific">Cinara cedri</name>
    <dbReference type="NCBI Taxonomy" id="506608"/>
    <lineage>
        <taxon>Eukaryota</taxon>
        <taxon>Metazoa</taxon>
        <taxon>Ecdysozoa</taxon>
        <taxon>Arthropoda</taxon>
        <taxon>Hexapoda</taxon>
        <taxon>Insecta</taxon>
        <taxon>Pterygota</taxon>
        <taxon>Neoptera</taxon>
        <taxon>Paraneoptera</taxon>
        <taxon>Hemiptera</taxon>
        <taxon>Sternorrhyncha</taxon>
        <taxon>Aphidomorpha</taxon>
        <taxon>Aphidoidea</taxon>
        <taxon>Aphididae</taxon>
        <taxon>Lachninae</taxon>
        <taxon>Cinara</taxon>
    </lineage>
</organism>
<protein>
    <submittedName>
        <fullName evidence="1">Uncharacterized protein</fullName>
    </submittedName>
</protein>
<dbReference type="OrthoDB" id="6598850at2759"/>
<dbReference type="AlphaFoldDB" id="A0A5E4N930"/>
<name>A0A5E4N930_9HEMI</name>
<reference evidence="1 2" key="1">
    <citation type="submission" date="2019-08" db="EMBL/GenBank/DDBJ databases">
        <authorList>
            <person name="Alioto T."/>
            <person name="Alioto T."/>
            <person name="Gomez Garrido J."/>
        </authorList>
    </citation>
    <scope>NUCLEOTIDE SEQUENCE [LARGE SCALE GENOMIC DNA]</scope>
</reference>